<dbReference type="AlphaFoldDB" id="A0A914XPI9"/>
<protein>
    <submittedName>
        <fullName evidence="4">Uncharacterized protein</fullName>
    </submittedName>
</protein>
<name>A0A914XPI9_9BILA</name>
<dbReference type="Proteomes" id="UP000887566">
    <property type="component" value="Unplaced"/>
</dbReference>
<feature type="transmembrane region" description="Helical" evidence="2">
    <location>
        <begin position="12"/>
        <end position="34"/>
    </location>
</feature>
<sequence>MPVSDNELGVIFGSTFGALLGVAVICTIIYFLCFHHMLHKKADRVEKKVSSSIDSLNVERLHYAAINEPIHLIDYSSEPTHYPKAVDNNGGGGGGGGGSTDVKQLSVADSNLLNPLSIRISPSMTNIRQSTDESELPTIVSVRITPPSTSRGQLTPVTEQTDTVTLRTGAAPLVMLSDQMGNYSNCAYYATTV</sequence>
<feature type="region of interest" description="Disordered" evidence="1">
    <location>
        <begin position="81"/>
        <end position="101"/>
    </location>
</feature>
<keyword evidence="2" id="KW-0812">Transmembrane</keyword>
<reference evidence="4" key="1">
    <citation type="submission" date="2022-11" db="UniProtKB">
        <authorList>
            <consortium name="WormBaseParasite"/>
        </authorList>
    </citation>
    <scope>IDENTIFICATION</scope>
</reference>
<evidence type="ECO:0000256" key="2">
    <source>
        <dbReference type="SAM" id="Phobius"/>
    </source>
</evidence>
<proteinExistence type="predicted"/>
<keyword evidence="2" id="KW-0472">Membrane</keyword>
<keyword evidence="3" id="KW-1185">Reference proteome</keyword>
<keyword evidence="2" id="KW-1133">Transmembrane helix</keyword>
<evidence type="ECO:0000313" key="3">
    <source>
        <dbReference type="Proteomes" id="UP000887566"/>
    </source>
</evidence>
<dbReference type="WBParaSite" id="PSAMB.scaffold955size38147.g9923.t1">
    <property type="protein sequence ID" value="PSAMB.scaffold955size38147.g9923.t1"/>
    <property type="gene ID" value="PSAMB.scaffold955size38147.g9923"/>
</dbReference>
<evidence type="ECO:0000313" key="4">
    <source>
        <dbReference type="WBParaSite" id="PSAMB.scaffold955size38147.g9923.t1"/>
    </source>
</evidence>
<organism evidence="3 4">
    <name type="scientific">Plectus sambesii</name>
    <dbReference type="NCBI Taxonomy" id="2011161"/>
    <lineage>
        <taxon>Eukaryota</taxon>
        <taxon>Metazoa</taxon>
        <taxon>Ecdysozoa</taxon>
        <taxon>Nematoda</taxon>
        <taxon>Chromadorea</taxon>
        <taxon>Plectida</taxon>
        <taxon>Plectina</taxon>
        <taxon>Plectoidea</taxon>
        <taxon>Plectidae</taxon>
        <taxon>Plectus</taxon>
    </lineage>
</organism>
<accession>A0A914XPI9</accession>
<evidence type="ECO:0000256" key="1">
    <source>
        <dbReference type="SAM" id="MobiDB-lite"/>
    </source>
</evidence>
<feature type="compositionally biased region" description="Gly residues" evidence="1">
    <location>
        <begin position="89"/>
        <end position="99"/>
    </location>
</feature>